<dbReference type="InterPro" id="IPR002347">
    <property type="entry name" value="SDR_fam"/>
</dbReference>
<sequence>MRTVVISGGAGGIGSEIARQFLELKDHVILLDINKSKLATLKQGNSALDYYICDVTNTASIRSIVKDIEEANGKVDVLINTAGGGPVGDFTDISDEQWITNITLKQLGYVRMCREFLELIKKSEHGKIINVIGTFGKQPSADFIVGSMTNAALLSFTKAIADDLSRIGINVNAINSGAADTELWSKTLNELEKRYPEKSIETIDKEMRALSGFNRITLALDVANAAEFLASEKSNFMSGTSINIDGGIYAGIS</sequence>
<dbReference type="PANTHER" id="PTHR43477:SF4">
    <property type="entry name" value="DEHYDROGENASE_REDUCTASE SDR FAMILY MEMBER 6"/>
    <property type="match status" value="1"/>
</dbReference>
<dbReference type="STRING" id="762845.BCR26_05705"/>
<comment type="caution">
    <text evidence="5">The sequence shown here is derived from an EMBL/GenBank/DDBJ whole genome shotgun (WGS) entry which is preliminary data.</text>
</comment>
<keyword evidence="2" id="KW-0560">Oxidoreductase</keyword>
<evidence type="ECO:0000256" key="3">
    <source>
        <dbReference type="ARBA" id="ARBA00023027"/>
    </source>
</evidence>
<dbReference type="EMBL" id="MIEK01000067">
    <property type="protein sequence ID" value="OEH81008.1"/>
    <property type="molecule type" value="Genomic_DNA"/>
</dbReference>
<dbReference type="OrthoDB" id="9803333at2"/>
<protein>
    <recommendedName>
        <fullName evidence="7">Short-chain dehydrogenase</fullName>
    </recommendedName>
</protein>
<dbReference type="RefSeq" id="WP_069699996.1">
    <property type="nucleotide sequence ID" value="NZ_JAGGMA010000005.1"/>
</dbReference>
<evidence type="ECO:0000256" key="1">
    <source>
        <dbReference type="ARBA" id="ARBA00006484"/>
    </source>
</evidence>
<organism evidence="5 6">
    <name type="scientific">Enterococcus rivorum</name>
    <dbReference type="NCBI Taxonomy" id="762845"/>
    <lineage>
        <taxon>Bacteria</taxon>
        <taxon>Bacillati</taxon>
        <taxon>Bacillota</taxon>
        <taxon>Bacilli</taxon>
        <taxon>Lactobacillales</taxon>
        <taxon>Enterococcaceae</taxon>
        <taxon>Enterococcus</taxon>
    </lineage>
</organism>
<reference evidence="5 6" key="1">
    <citation type="submission" date="2016-09" db="EMBL/GenBank/DDBJ databases">
        <authorList>
            <person name="Capua I."/>
            <person name="De Benedictis P."/>
            <person name="Joannis T."/>
            <person name="Lombin L.H."/>
            <person name="Cattoli G."/>
        </authorList>
    </citation>
    <scope>NUCLEOTIDE SEQUENCE [LARGE SCALE GENOMIC DNA]</scope>
    <source>
        <strain evidence="5 6">LMG 25899</strain>
    </source>
</reference>
<evidence type="ECO:0000313" key="5">
    <source>
        <dbReference type="EMBL" id="OEH81008.1"/>
    </source>
</evidence>
<evidence type="ECO:0000313" key="6">
    <source>
        <dbReference type="Proteomes" id="UP000095256"/>
    </source>
</evidence>
<keyword evidence="6" id="KW-1185">Reference proteome</keyword>
<dbReference type="InterPro" id="IPR036291">
    <property type="entry name" value="NAD(P)-bd_dom_sf"/>
</dbReference>
<dbReference type="PANTHER" id="PTHR43477">
    <property type="entry name" value="DIHYDROANTICAPSIN 7-DEHYDROGENASE"/>
    <property type="match status" value="1"/>
</dbReference>
<proteinExistence type="inferred from homology"/>
<dbReference type="GO" id="GO:0016491">
    <property type="term" value="F:oxidoreductase activity"/>
    <property type="evidence" value="ECO:0007669"/>
    <property type="project" value="UniProtKB-KW"/>
</dbReference>
<dbReference type="PRINTS" id="PR00080">
    <property type="entry name" value="SDRFAMILY"/>
</dbReference>
<comment type="similarity">
    <text evidence="1 4">Belongs to the short-chain dehydrogenases/reductases (SDR) family.</text>
</comment>
<dbReference type="AlphaFoldDB" id="A0A1E5KTC5"/>
<dbReference type="Gene3D" id="3.40.50.720">
    <property type="entry name" value="NAD(P)-binding Rossmann-like Domain"/>
    <property type="match status" value="1"/>
</dbReference>
<evidence type="ECO:0008006" key="7">
    <source>
        <dbReference type="Google" id="ProtNLM"/>
    </source>
</evidence>
<dbReference type="PRINTS" id="PR00081">
    <property type="entry name" value="GDHRDH"/>
</dbReference>
<name>A0A1E5KTC5_9ENTE</name>
<dbReference type="InterPro" id="IPR051122">
    <property type="entry name" value="SDR_DHRS6-like"/>
</dbReference>
<accession>A0A1E5KTC5</accession>
<evidence type="ECO:0000256" key="4">
    <source>
        <dbReference type="RuleBase" id="RU000363"/>
    </source>
</evidence>
<dbReference type="Proteomes" id="UP000095256">
    <property type="component" value="Unassembled WGS sequence"/>
</dbReference>
<keyword evidence="3" id="KW-0520">NAD</keyword>
<gene>
    <name evidence="5" type="ORF">BCR26_05705</name>
</gene>
<dbReference type="Pfam" id="PF00106">
    <property type="entry name" value="adh_short"/>
    <property type="match status" value="1"/>
</dbReference>
<dbReference type="SUPFAM" id="SSF51735">
    <property type="entry name" value="NAD(P)-binding Rossmann-fold domains"/>
    <property type="match status" value="1"/>
</dbReference>
<evidence type="ECO:0000256" key="2">
    <source>
        <dbReference type="ARBA" id="ARBA00023002"/>
    </source>
</evidence>